<dbReference type="AlphaFoldDB" id="A0A2G2ZWR9"/>
<keyword evidence="3" id="KW-1185">Reference proteome</keyword>
<sequence length="236" mass="26264">MTIGGFYFKDPKKEVFVEVENDLTLVSLVEDLEDEDFLDLYVNHVVDEVEVLEDGVPSGFLCGTVGDQSSNVVGENRNVGENISTVHDINVEGLHEEPTQTNNIDIESGADELSNLEGAETDLDSSADSQEFNIPEDDDSEVDEELRTLRNERRNYVKQKKFVQNEEIKLGSIGVNRGFEDIGRNKTARYSGKLGEDDEYIDSSEVDSDESADGLKPEAVRGVDLPTRRKSKKGKI</sequence>
<dbReference type="Gramene" id="PHT86401">
    <property type="protein sequence ID" value="PHT86401"/>
    <property type="gene ID" value="T459_08507"/>
</dbReference>
<dbReference type="STRING" id="4072.A0A2G2ZWR9"/>
<dbReference type="OMA" id="QHEIDNP"/>
<feature type="region of interest" description="Disordered" evidence="1">
    <location>
        <begin position="192"/>
        <end position="236"/>
    </location>
</feature>
<proteinExistence type="predicted"/>
<reference evidence="2 3" key="2">
    <citation type="journal article" date="2017" name="Genome Biol.">
        <title>New reference genome sequences of hot pepper reveal the massive evolution of plant disease-resistance genes by retroduplication.</title>
        <authorList>
            <person name="Kim S."/>
            <person name="Park J."/>
            <person name="Yeom S.I."/>
            <person name="Kim Y.M."/>
            <person name="Seo E."/>
            <person name="Kim K.T."/>
            <person name="Kim M.S."/>
            <person name="Lee J.M."/>
            <person name="Cheong K."/>
            <person name="Shin H.S."/>
            <person name="Kim S.B."/>
            <person name="Han K."/>
            <person name="Lee J."/>
            <person name="Park M."/>
            <person name="Lee H.A."/>
            <person name="Lee H.Y."/>
            <person name="Lee Y."/>
            <person name="Oh S."/>
            <person name="Lee J.H."/>
            <person name="Choi E."/>
            <person name="Choi E."/>
            <person name="Lee S.E."/>
            <person name="Jeon J."/>
            <person name="Kim H."/>
            <person name="Choi G."/>
            <person name="Song H."/>
            <person name="Lee J."/>
            <person name="Lee S.C."/>
            <person name="Kwon J.K."/>
            <person name="Lee H.Y."/>
            <person name="Koo N."/>
            <person name="Hong Y."/>
            <person name="Kim R.W."/>
            <person name="Kang W.H."/>
            <person name="Huh J.H."/>
            <person name="Kang B.C."/>
            <person name="Yang T.J."/>
            <person name="Lee Y.H."/>
            <person name="Bennetzen J.L."/>
            <person name="Choi D."/>
        </authorList>
    </citation>
    <scope>NUCLEOTIDE SEQUENCE [LARGE SCALE GENOMIC DNA]</scope>
    <source>
        <strain evidence="3">cv. CM334</strain>
    </source>
</reference>
<name>A0A2G2ZWR9_CAPAN</name>
<organism evidence="2 3">
    <name type="scientific">Capsicum annuum</name>
    <name type="common">Capsicum pepper</name>
    <dbReference type="NCBI Taxonomy" id="4072"/>
    <lineage>
        <taxon>Eukaryota</taxon>
        <taxon>Viridiplantae</taxon>
        <taxon>Streptophyta</taxon>
        <taxon>Embryophyta</taxon>
        <taxon>Tracheophyta</taxon>
        <taxon>Spermatophyta</taxon>
        <taxon>Magnoliopsida</taxon>
        <taxon>eudicotyledons</taxon>
        <taxon>Gunneridae</taxon>
        <taxon>Pentapetalae</taxon>
        <taxon>asterids</taxon>
        <taxon>lamiids</taxon>
        <taxon>Solanales</taxon>
        <taxon>Solanaceae</taxon>
        <taxon>Solanoideae</taxon>
        <taxon>Capsiceae</taxon>
        <taxon>Capsicum</taxon>
    </lineage>
</organism>
<dbReference type="Proteomes" id="UP000222542">
    <property type="component" value="Unassembled WGS sequence"/>
</dbReference>
<accession>A0A2G2ZWR9</accession>
<evidence type="ECO:0000313" key="2">
    <source>
        <dbReference type="EMBL" id="PHT86401.1"/>
    </source>
</evidence>
<evidence type="ECO:0000256" key="1">
    <source>
        <dbReference type="SAM" id="MobiDB-lite"/>
    </source>
</evidence>
<comment type="caution">
    <text evidence="2">The sequence shown here is derived from an EMBL/GenBank/DDBJ whole genome shotgun (WGS) entry which is preliminary data.</text>
</comment>
<protein>
    <submittedName>
        <fullName evidence="2">Uncharacterized protein</fullName>
    </submittedName>
</protein>
<evidence type="ECO:0000313" key="3">
    <source>
        <dbReference type="Proteomes" id="UP000222542"/>
    </source>
</evidence>
<reference evidence="2 3" key="1">
    <citation type="journal article" date="2014" name="Nat. Genet.">
        <title>Genome sequence of the hot pepper provides insights into the evolution of pungency in Capsicum species.</title>
        <authorList>
            <person name="Kim S."/>
            <person name="Park M."/>
            <person name="Yeom S.I."/>
            <person name="Kim Y.M."/>
            <person name="Lee J.M."/>
            <person name="Lee H.A."/>
            <person name="Seo E."/>
            <person name="Choi J."/>
            <person name="Cheong K."/>
            <person name="Kim K.T."/>
            <person name="Jung K."/>
            <person name="Lee G.W."/>
            <person name="Oh S.K."/>
            <person name="Bae C."/>
            <person name="Kim S.B."/>
            <person name="Lee H.Y."/>
            <person name="Kim S.Y."/>
            <person name="Kim M.S."/>
            <person name="Kang B.C."/>
            <person name="Jo Y.D."/>
            <person name="Yang H.B."/>
            <person name="Jeong H.J."/>
            <person name="Kang W.H."/>
            <person name="Kwon J.K."/>
            <person name="Shin C."/>
            <person name="Lim J.Y."/>
            <person name="Park J.H."/>
            <person name="Huh J.H."/>
            <person name="Kim J.S."/>
            <person name="Kim B.D."/>
            <person name="Cohen O."/>
            <person name="Paran I."/>
            <person name="Suh M.C."/>
            <person name="Lee S.B."/>
            <person name="Kim Y.K."/>
            <person name="Shin Y."/>
            <person name="Noh S.J."/>
            <person name="Park J."/>
            <person name="Seo Y.S."/>
            <person name="Kwon S.Y."/>
            <person name="Kim H.A."/>
            <person name="Park J.M."/>
            <person name="Kim H.J."/>
            <person name="Choi S.B."/>
            <person name="Bosland P.W."/>
            <person name="Reeves G."/>
            <person name="Jo S.H."/>
            <person name="Lee B.W."/>
            <person name="Cho H.T."/>
            <person name="Choi H.S."/>
            <person name="Lee M.S."/>
            <person name="Yu Y."/>
            <person name="Do Choi Y."/>
            <person name="Park B.S."/>
            <person name="van Deynze A."/>
            <person name="Ashrafi H."/>
            <person name="Hill T."/>
            <person name="Kim W.T."/>
            <person name="Pai H.S."/>
            <person name="Ahn H.K."/>
            <person name="Yeam I."/>
            <person name="Giovannoni J.J."/>
            <person name="Rose J.K."/>
            <person name="Sorensen I."/>
            <person name="Lee S.J."/>
            <person name="Kim R.W."/>
            <person name="Choi I.Y."/>
            <person name="Choi B.S."/>
            <person name="Lim J.S."/>
            <person name="Lee Y.H."/>
            <person name="Choi D."/>
        </authorList>
    </citation>
    <scope>NUCLEOTIDE SEQUENCE [LARGE SCALE GENOMIC DNA]</scope>
    <source>
        <strain evidence="3">cv. CM334</strain>
    </source>
</reference>
<feature type="compositionally biased region" description="Acidic residues" evidence="1">
    <location>
        <begin position="134"/>
        <end position="143"/>
    </location>
</feature>
<feature type="region of interest" description="Disordered" evidence="1">
    <location>
        <begin position="121"/>
        <end position="143"/>
    </location>
</feature>
<gene>
    <name evidence="2" type="ORF">T459_08507</name>
</gene>
<feature type="compositionally biased region" description="Acidic residues" evidence="1">
    <location>
        <begin position="196"/>
        <end position="212"/>
    </location>
</feature>
<dbReference type="EMBL" id="AYRZ02000003">
    <property type="protein sequence ID" value="PHT86401.1"/>
    <property type="molecule type" value="Genomic_DNA"/>
</dbReference>